<reference evidence="1" key="1">
    <citation type="submission" date="2021-03" db="EMBL/GenBank/DDBJ databases">
        <title>Evolutionary priming and transition to the ectomycorrhizal habit in an iconic lineage of mushroom-forming fungi: is preadaptation a requirement?</title>
        <authorList>
            <consortium name="DOE Joint Genome Institute"/>
            <person name="Looney B.P."/>
            <person name="Miyauchi S."/>
            <person name="Morin E."/>
            <person name="Drula E."/>
            <person name="Courty P.E."/>
            <person name="Chicoki N."/>
            <person name="Fauchery L."/>
            <person name="Kohler A."/>
            <person name="Kuo A."/>
            <person name="LaButti K."/>
            <person name="Pangilinan J."/>
            <person name="Lipzen A."/>
            <person name="Riley R."/>
            <person name="Andreopoulos W."/>
            <person name="He G."/>
            <person name="Johnson J."/>
            <person name="Barry K.W."/>
            <person name="Grigoriev I.V."/>
            <person name="Nagy L."/>
            <person name="Hibbett D."/>
            <person name="Henrissat B."/>
            <person name="Matheny P.B."/>
            <person name="Labbe J."/>
            <person name="Martin A.F."/>
        </authorList>
    </citation>
    <scope>NUCLEOTIDE SEQUENCE</scope>
    <source>
        <strain evidence="1">BPL698</strain>
    </source>
</reference>
<proteinExistence type="predicted"/>
<gene>
    <name evidence="1" type="ORF">F5148DRAFT_1350817</name>
</gene>
<organism evidence="1 2">
    <name type="scientific">Russula earlei</name>
    <dbReference type="NCBI Taxonomy" id="71964"/>
    <lineage>
        <taxon>Eukaryota</taxon>
        <taxon>Fungi</taxon>
        <taxon>Dikarya</taxon>
        <taxon>Basidiomycota</taxon>
        <taxon>Agaricomycotina</taxon>
        <taxon>Agaricomycetes</taxon>
        <taxon>Russulales</taxon>
        <taxon>Russulaceae</taxon>
        <taxon>Russula</taxon>
    </lineage>
</organism>
<protein>
    <submittedName>
        <fullName evidence="1">Uncharacterized protein</fullName>
    </submittedName>
</protein>
<accession>A0ACC0UDE8</accession>
<sequence>MAVIGPDGNPIFVESIVPHVSGGSLVGVLDSGFTYSQVPRTIADAIYGRVQGANYSTDDGMCNDITSTTGNNLCRGSYQPISTAFSMLGHYDMILGMNSLRNFYTLFDYGNFVSNTTNDRGDPYVQLLSVTDPVAALADFVKESHSPISSAERKQHLIGAITRNWPYILIGRRKNTPLFNKNPYQAIYEPAPPAMHMRPINTGAYGDPHRHHS</sequence>
<keyword evidence="2" id="KW-1185">Reference proteome</keyword>
<evidence type="ECO:0000313" key="2">
    <source>
        <dbReference type="Proteomes" id="UP001207468"/>
    </source>
</evidence>
<dbReference type="EMBL" id="JAGFNK010000077">
    <property type="protein sequence ID" value="KAI9508862.1"/>
    <property type="molecule type" value="Genomic_DNA"/>
</dbReference>
<dbReference type="Proteomes" id="UP001207468">
    <property type="component" value="Unassembled WGS sequence"/>
</dbReference>
<evidence type="ECO:0000313" key="1">
    <source>
        <dbReference type="EMBL" id="KAI9508862.1"/>
    </source>
</evidence>
<name>A0ACC0UDE8_9AGAM</name>
<comment type="caution">
    <text evidence="1">The sequence shown here is derived from an EMBL/GenBank/DDBJ whole genome shotgun (WGS) entry which is preliminary data.</text>
</comment>